<dbReference type="Pfam" id="PF08889">
    <property type="entry name" value="WbqC"/>
    <property type="match status" value="1"/>
</dbReference>
<gene>
    <name evidence="1" type="ORF">M091_1475</name>
</gene>
<accession>A0AB34LCX1</accession>
<evidence type="ECO:0000313" key="1">
    <source>
        <dbReference type="EMBL" id="KDS36300.1"/>
    </source>
</evidence>
<organism evidence="1 2">
    <name type="scientific">Parabacteroides distasonis str. 3776 D15 i</name>
    <dbReference type="NCBI Taxonomy" id="1339342"/>
    <lineage>
        <taxon>Bacteria</taxon>
        <taxon>Pseudomonadati</taxon>
        <taxon>Bacteroidota</taxon>
        <taxon>Bacteroidia</taxon>
        <taxon>Bacteroidales</taxon>
        <taxon>Tannerellaceae</taxon>
        <taxon>Parabacteroides</taxon>
    </lineage>
</organism>
<name>A0AB34LCX1_PARDI</name>
<evidence type="ECO:0000313" key="2">
    <source>
        <dbReference type="Proteomes" id="UP000027850"/>
    </source>
</evidence>
<comment type="caution">
    <text evidence="1">The sequence shown here is derived from an EMBL/GenBank/DDBJ whole genome shotgun (WGS) entry which is preliminary data.</text>
</comment>
<dbReference type="RefSeq" id="WP_232428690.1">
    <property type="nucleotide sequence ID" value="NZ_JNHK01000091.1"/>
</dbReference>
<protein>
    <submittedName>
        <fullName evidence="1">WbqC-like family protein</fullName>
    </submittedName>
</protein>
<proteinExistence type="predicted"/>
<dbReference type="Proteomes" id="UP000027850">
    <property type="component" value="Unassembled WGS sequence"/>
</dbReference>
<dbReference type="EMBL" id="JNHK01000091">
    <property type="protein sequence ID" value="KDS36300.1"/>
    <property type="molecule type" value="Genomic_DNA"/>
</dbReference>
<sequence>MIDLSLAVGADCYVSGNGARVYQMEKHFVDKGLLLEYIDYKPIEYTQLWGGFIEDMSVIDYIFNCGYDFESVIYKVNLLNGNR</sequence>
<dbReference type="AlphaFoldDB" id="A0AB34LCX1"/>
<reference evidence="1 2" key="1">
    <citation type="submission" date="2014-04" db="EMBL/GenBank/DDBJ databases">
        <authorList>
            <person name="Sears C."/>
            <person name="Carroll K."/>
            <person name="Sack B.R."/>
            <person name="Qadri F."/>
            <person name="Myers L.L."/>
            <person name="Chung G.-T."/>
            <person name="Escheverria P."/>
            <person name="Fraser C.M."/>
            <person name="Sadzewicz L."/>
            <person name="Shefchek K.A."/>
            <person name="Tallon L."/>
            <person name="Das S.P."/>
            <person name="Daugherty S."/>
            <person name="Mongodin E.F."/>
        </authorList>
    </citation>
    <scope>NUCLEOTIDE SEQUENCE [LARGE SCALE GENOMIC DNA]</scope>
    <source>
        <strain evidence="1 2">3776 D15 i</strain>
    </source>
</reference>
<dbReference type="InterPro" id="IPR014985">
    <property type="entry name" value="WbqC"/>
</dbReference>